<dbReference type="GO" id="GO:0003677">
    <property type="term" value="F:DNA binding"/>
    <property type="evidence" value="ECO:0007669"/>
    <property type="project" value="InterPro"/>
</dbReference>
<dbReference type="GO" id="GO:1901135">
    <property type="term" value="P:carbohydrate derivative metabolic process"/>
    <property type="evidence" value="ECO:0007669"/>
    <property type="project" value="InterPro"/>
</dbReference>
<protein>
    <submittedName>
        <fullName evidence="2">MurR/RpiR family transcriptional regulator</fullName>
    </submittedName>
</protein>
<dbReference type="GO" id="GO:0097367">
    <property type="term" value="F:carbohydrate derivative binding"/>
    <property type="evidence" value="ECO:0007669"/>
    <property type="project" value="InterPro"/>
</dbReference>
<comment type="caution">
    <text evidence="2">The sequence shown here is derived from an EMBL/GenBank/DDBJ whole genome shotgun (WGS) entry which is preliminary data.</text>
</comment>
<dbReference type="Proteomes" id="UP000285274">
    <property type="component" value="Unassembled WGS sequence"/>
</dbReference>
<dbReference type="GO" id="GO:0003700">
    <property type="term" value="F:DNA-binding transcription factor activity"/>
    <property type="evidence" value="ECO:0007669"/>
    <property type="project" value="InterPro"/>
</dbReference>
<dbReference type="InterPro" id="IPR009057">
    <property type="entry name" value="Homeodomain-like_sf"/>
</dbReference>
<dbReference type="Gene3D" id="1.10.10.10">
    <property type="entry name" value="Winged helix-like DNA-binding domain superfamily/Winged helix DNA-binding domain"/>
    <property type="match status" value="1"/>
</dbReference>
<dbReference type="Gene3D" id="3.40.50.10490">
    <property type="entry name" value="Glucose-6-phosphate isomerase like protein, domain 1"/>
    <property type="match status" value="1"/>
</dbReference>
<dbReference type="CDD" id="cd05013">
    <property type="entry name" value="SIS_RpiR"/>
    <property type="match status" value="1"/>
</dbReference>
<dbReference type="EMBL" id="QRVM01000042">
    <property type="protein sequence ID" value="RGS45193.1"/>
    <property type="molecule type" value="Genomic_DNA"/>
</dbReference>
<name>A0A412IYX7_9FIRM</name>
<dbReference type="PANTHER" id="PTHR30514:SF10">
    <property type="entry name" value="MURR_RPIR FAMILY TRANSCRIPTIONAL REGULATOR"/>
    <property type="match status" value="1"/>
</dbReference>
<dbReference type="Pfam" id="PF01418">
    <property type="entry name" value="HTH_6"/>
    <property type="match status" value="1"/>
</dbReference>
<dbReference type="RefSeq" id="WP_118320311.1">
    <property type="nucleotide sequence ID" value="NZ_QRVM01000042.1"/>
</dbReference>
<evidence type="ECO:0000313" key="2">
    <source>
        <dbReference type="EMBL" id="RGS45193.1"/>
    </source>
</evidence>
<dbReference type="SUPFAM" id="SSF53697">
    <property type="entry name" value="SIS domain"/>
    <property type="match status" value="1"/>
</dbReference>
<evidence type="ECO:0000313" key="3">
    <source>
        <dbReference type="Proteomes" id="UP000285274"/>
    </source>
</evidence>
<dbReference type="SUPFAM" id="SSF46689">
    <property type="entry name" value="Homeodomain-like"/>
    <property type="match status" value="1"/>
</dbReference>
<accession>A0A412IYX7</accession>
<dbReference type="InterPro" id="IPR046348">
    <property type="entry name" value="SIS_dom_sf"/>
</dbReference>
<dbReference type="InterPro" id="IPR036388">
    <property type="entry name" value="WH-like_DNA-bd_sf"/>
</dbReference>
<dbReference type="PROSITE" id="PS51071">
    <property type="entry name" value="HTH_RPIR"/>
    <property type="match status" value="1"/>
</dbReference>
<sequence>MKLEKRIELCDSMTPLESEIASYILNNKDAITKLKIQELADILFISKSAIHRFVKKIGFNGFNDLKVSIAKENADLLENNSYINVNYPFQAKDNPRQIAFKLLELYEKAIKDTFEYVDLDQIKAVSKLIDSADVIDVYTHAHNSNIAENFQDKMLTIGKSVNCPSSFYNQRLTVLASDQKHVAIILSYSGNATFILPIVKKLYEKGVKVIQIGKAGSNYYSQYVTYHLSISDSENNRDRMSQFSSHIAMQYIMDVLYGCIYNEKRKKNTKYIYDSIDYMDDRPKD</sequence>
<feature type="domain" description="HTH rpiR-type" evidence="1">
    <location>
        <begin position="1"/>
        <end position="76"/>
    </location>
</feature>
<dbReference type="InterPro" id="IPR000281">
    <property type="entry name" value="HTH_RpiR"/>
</dbReference>
<proteinExistence type="predicted"/>
<reference evidence="2 3" key="1">
    <citation type="submission" date="2018-08" db="EMBL/GenBank/DDBJ databases">
        <title>A genome reference for cultivated species of the human gut microbiota.</title>
        <authorList>
            <person name="Zou Y."/>
            <person name="Xue W."/>
            <person name="Luo G."/>
        </authorList>
    </citation>
    <scope>NUCLEOTIDE SEQUENCE [LARGE SCALE GENOMIC DNA]</scope>
    <source>
        <strain evidence="2 3">AF22-10AC</strain>
    </source>
</reference>
<organism evidence="2 3">
    <name type="scientific">Holdemanella biformis</name>
    <dbReference type="NCBI Taxonomy" id="1735"/>
    <lineage>
        <taxon>Bacteria</taxon>
        <taxon>Bacillati</taxon>
        <taxon>Bacillota</taxon>
        <taxon>Erysipelotrichia</taxon>
        <taxon>Erysipelotrichales</taxon>
        <taxon>Erysipelotrichaceae</taxon>
        <taxon>Holdemanella</taxon>
    </lineage>
</organism>
<gene>
    <name evidence="2" type="ORF">DWX92_08660</name>
</gene>
<evidence type="ECO:0000259" key="1">
    <source>
        <dbReference type="PROSITE" id="PS51071"/>
    </source>
</evidence>
<dbReference type="AlphaFoldDB" id="A0A412IYX7"/>
<dbReference type="InterPro" id="IPR035472">
    <property type="entry name" value="RpiR-like_SIS"/>
</dbReference>
<dbReference type="InterPro" id="IPR047640">
    <property type="entry name" value="RpiR-like"/>
</dbReference>
<dbReference type="PANTHER" id="PTHR30514">
    <property type="entry name" value="GLUCOKINASE"/>
    <property type="match status" value="1"/>
</dbReference>